<keyword evidence="2" id="KW-1185">Reference proteome</keyword>
<dbReference type="AlphaFoldDB" id="A0A6F8XTK4"/>
<evidence type="ECO:0000313" key="2">
    <source>
        <dbReference type="Proteomes" id="UP000502508"/>
    </source>
</evidence>
<proteinExistence type="predicted"/>
<accession>A0A6F8XTK4</accession>
<dbReference type="EMBL" id="AP022870">
    <property type="protein sequence ID" value="BCB77163.1"/>
    <property type="molecule type" value="Genomic_DNA"/>
</dbReference>
<reference evidence="1 2" key="1">
    <citation type="submission" date="2020-03" db="EMBL/GenBank/DDBJ databases">
        <title>Whole genome shotgun sequence of Phytohabitans flavus NBRC 107702.</title>
        <authorList>
            <person name="Komaki H."/>
            <person name="Tamura T."/>
        </authorList>
    </citation>
    <scope>NUCLEOTIDE SEQUENCE [LARGE SCALE GENOMIC DNA]</scope>
    <source>
        <strain evidence="1 2">NBRC 107702</strain>
    </source>
</reference>
<evidence type="ECO:0000313" key="1">
    <source>
        <dbReference type="EMBL" id="BCB77163.1"/>
    </source>
</evidence>
<sequence>MNGVDIQVFQHRVDVGVPALDAEVVGDPVQRLLGALAHRDELGVRVGLIDRDELGAKT</sequence>
<dbReference type="KEGG" id="pfla:Pflav_035730"/>
<gene>
    <name evidence="1" type="ORF">Pflav_035730</name>
</gene>
<dbReference type="Proteomes" id="UP000502508">
    <property type="component" value="Chromosome"/>
</dbReference>
<protein>
    <submittedName>
        <fullName evidence="1">Uncharacterized protein</fullName>
    </submittedName>
</protein>
<reference evidence="1 2" key="2">
    <citation type="submission" date="2020-03" db="EMBL/GenBank/DDBJ databases">
        <authorList>
            <person name="Ichikawa N."/>
            <person name="Kimura A."/>
            <person name="Kitahashi Y."/>
            <person name="Uohara A."/>
        </authorList>
    </citation>
    <scope>NUCLEOTIDE SEQUENCE [LARGE SCALE GENOMIC DNA]</scope>
    <source>
        <strain evidence="1 2">NBRC 107702</strain>
    </source>
</reference>
<name>A0A6F8XTK4_9ACTN</name>
<organism evidence="1 2">
    <name type="scientific">Phytohabitans flavus</name>
    <dbReference type="NCBI Taxonomy" id="1076124"/>
    <lineage>
        <taxon>Bacteria</taxon>
        <taxon>Bacillati</taxon>
        <taxon>Actinomycetota</taxon>
        <taxon>Actinomycetes</taxon>
        <taxon>Micromonosporales</taxon>
        <taxon>Micromonosporaceae</taxon>
    </lineage>
</organism>